<evidence type="ECO:0000256" key="1">
    <source>
        <dbReference type="ARBA" id="ARBA00001913"/>
    </source>
</evidence>
<evidence type="ECO:0000313" key="10">
    <source>
        <dbReference type="Proteomes" id="UP000640333"/>
    </source>
</evidence>
<keyword evidence="3" id="KW-0732">Signal</keyword>
<name>A0A8J7FQU2_9GAMM</name>
<evidence type="ECO:0000256" key="3">
    <source>
        <dbReference type="ARBA" id="ARBA00022729"/>
    </source>
</evidence>
<keyword evidence="5" id="KW-1015">Disulfide bond</keyword>
<dbReference type="InterPro" id="IPR001759">
    <property type="entry name" value="PTX_dom"/>
</dbReference>
<gene>
    <name evidence="9" type="ORF">IOQ59_00320</name>
</gene>
<dbReference type="Pfam" id="PF20419">
    <property type="entry name" value="DUF6701"/>
    <property type="match status" value="1"/>
</dbReference>
<dbReference type="PROSITE" id="PS51828">
    <property type="entry name" value="PTX_2"/>
    <property type="match status" value="1"/>
</dbReference>
<dbReference type="InterPro" id="IPR051360">
    <property type="entry name" value="Neuronal_Pentraxin_Related"/>
</dbReference>
<dbReference type="PANTHER" id="PTHR19277:SF125">
    <property type="entry name" value="B6"/>
    <property type="match status" value="1"/>
</dbReference>
<evidence type="ECO:0000256" key="2">
    <source>
        <dbReference type="ARBA" id="ARBA00022723"/>
    </source>
</evidence>
<sequence length="1667" mass="176363">MSLIGLAQSFAATPECSAVFPDGVQTNSNSGTVKFEWASKVTGSPDNILSTKRLTDNSGGNSCNTTSCGSTGSAATSMDYNDFPNNNNDVEIGYRETRTLLPGIYDDIRLNSRAVATLTPGDYQLRGSLTLKSDAQINISGSGVVRILLKGNGKFESGSDVNSGGDASQLVVFSRGEVSLSSNVTVTGFIYAKKVLRLYNRAEVNGAVSGKSVELRSSASKVNYLPSAVSAAAFGDLCGGGAVTPPPPPPAASGCAAIWPDGVQSHSSSGEVKFEWGTKVINSPDNIIDAVEIDDDSGGVSCGNTTCTASFNPSTAMDFNDFKSSGGSDFKVEYKQSRTISPGTYKKIELKGQATLTMEAGDYYVTDDVKMKWDSSIVLPSSGVVRMFVRKKFESEGRGEINSNGNANQLLIVAKEDVKFKNTDDVKALIYSQKKVELGHGSDVTGAISAKEVKLKSSSSTVTYDASAVTSAQLGEICSGGPAESPEPIAEYRFDECTVENVLADQLDTYSATANEVETVDDARVGKALDLSATGTDDWLDLPRSLINGLDDLSVSLWIKTSTSKGQQEILQALGSNTDDDELEIYLVNSSRVRLQIKDDDVYLDSGVTLTNGAWHHLVITRQDDRGCLYVDGSLQECDTGLGSGALSVPRDAVVIGQEQDSYGGGFSSSQSFEGLMDEFKVYNRTLSSSDASSIYTNELAGNNADGSTREPLDCQITFEPLAELRFDEIRWRGVANEVKDSSGNNNHGSLVGWVDDVDVTSPVQNIAEGKICRAGSIGSNSDADAIYAIDSEIDLNGVGDAHTVSFWYRPSNAWNDGNTRVLMDASGTTGSKIYYYLAKESDGRLEFGLKNTSDGDYRQKSSSSYNFTSDTWVHLAVTVDADSGKMKAYVNGSKALERDFSGTLGDIFSLYFGDNRSSYTAGPGTGRSAHGDFDEVLVFDDDLSSAHIATIYNFQNEGKNLDGSLRECADASPVDHYGISAPATALTCDAAQVVITAYDVDGNPVAPLADTVITLTTDSAVDGWSLKSGSGSFDTPNTYTFDGEETSVTFDLINTDPETIDIDVMDGEEISAPEAEGTIIFQDTAFSFSTIAAQISGKDSDNVTLSALKTDAETGACVALNPGSTVDVGIAYSCETPGTCATAQDGLTIDGTSLDSLAEGYTTVSLAFNGDGESEFEFAYLDAGEIKLHAQAELSVDDELEGTATVTGSSNAFVVSPAGLCIEALDASDDPFVCGTGDASCDPYAAAGADFKLKVSARRWQTGESTPANYCDNSGPTPNFLLNDIELSHKLEAPIVGSDGDLGVTSVNIESGGEVTINNQTIDEVGVFTITAAESSYMGQTIPSAISDDIGRFYPAHFAIGAGGTGVTDRHDLSCSPASDFTYMGEEFETNFVLVAQNTANEVTLNYSAEGGFAKLNDVEQLDLKLINKPDGGTVNLLSDRAPDTTVTAEKDAISDSFIWFEGRGSITLELLLKRLSTEDGPYTDLTLAIAPNDGDATLNSFDVDISGDGGNDHAAVGAKTEVRYGRMQIQNTYGPETSSLNQPVFIQYYDGTGFVTNTDDSCTLLATGNITLQVDGEDALANKGVVSNVSIGSGTTDLAIESNVDAGEANLTYTATGAGNTGAVTITYDVPDWLEYDWGGSDDPSATATFGRYRGSDRVIYWLEQ</sequence>
<keyword evidence="10" id="KW-1185">Reference proteome</keyword>
<proteinExistence type="predicted"/>
<dbReference type="PROSITE" id="PS50025">
    <property type="entry name" value="LAM_G_DOMAIN"/>
    <property type="match status" value="1"/>
</dbReference>
<dbReference type="InterPro" id="IPR001791">
    <property type="entry name" value="Laminin_G"/>
</dbReference>
<protein>
    <submittedName>
        <fullName evidence="9">LamG domain-containing protein</fullName>
    </submittedName>
</protein>
<dbReference type="Pfam" id="PF13385">
    <property type="entry name" value="Laminin_G_3"/>
    <property type="match status" value="2"/>
</dbReference>
<evidence type="ECO:0000256" key="5">
    <source>
        <dbReference type="ARBA" id="ARBA00023157"/>
    </source>
</evidence>
<evidence type="ECO:0000259" key="7">
    <source>
        <dbReference type="PROSITE" id="PS50025"/>
    </source>
</evidence>
<evidence type="ECO:0000313" key="9">
    <source>
        <dbReference type="EMBL" id="MBE9395700.1"/>
    </source>
</evidence>
<organism evidence="9 10">
    <name type="scientific">Pontibacterium sinense</name>
    <dbReference type="NCBI Taxonomy" id="2781979"/>
    <lineage>
        <taxon>Bacteria</taxon>
        <taxon>Pseudomonadati</taxon>
        <taxon>Pseudomonadota</taxon>
        <taxon>Gammaproteobacteria</taxon>
        <taxon>Oceanospirillales</taxon>
        <taxon>Oceanospirillaceae</taxon>
        <taxon>Pontibacterium</taxon>
    </lineage>
</organism>
<evidence type="ECO:0000256" key="4">
    <source>
        <dbReference type="ARBA" id="ARBA00022837"/>
    </source>
</evidence>
<dbReference type="EMBL" id="JADEYS010000001">
    <property type="protein sequence ID" value="MBE9395700.1"/>
    <property type="molecule type" value="Genomic_DNA"/>
</dbReference>
<dbReference type="PANTHER" id="PTHR19277">
    <property type="entry name" value="PENTRAXIN"/>
    <property type="match status" value="1"/>
</dbReference>
<comment type="caution">
    <text evidence="9">The sequence shown here is derived from an EMBL/GenBank/DDBJ whole genome shotgun (WGS) entry which is preliminary data.</text>
</comment>
<evidence type="ECO:0000259" key="8">
    <source>
        <dbReference type="PROSITE" id="PS51828"/>
    </source>
</evidence>
<dbReference type="SMART" id="SM00560">
    <property type="entry name" value="LamGL"/>
    <property type="match status" value="2"/>
</dbReference>
<keyword evidence="2" id="KW-0479">Metal-binding</keyword>
<dbReference type="Pfam" id="PF23981">
    <property type="entry name" value="DUF7305"/>
    <property type="match status" value="2"/>
</dbReference>
<evidence type="ECO:0000256" key="6">
    <source>
        <dbReference type="ARBA" id="ARBA00023180"/>
    </source>
</evidence>
<dbReference type="SMART" id="SM00159">
    <property type="entry name" value="PTX"/>
    <property type="match status" value="1"/>
</dbReference>
<dbReference type="RefSeq" id="WP_193951260.1">
    <property type="nucleotide sequence ID" value="NZ_JADEYS010000001.1"/>
</dbReference>
<feature type="domain" description="Laminin G" evidence="7">
    <location>
        <begin position="529"/>
        <end position="715"/>
    </location>
</feature>
<dbReference type="Proteomes" id="UP000640333">
    <property type="component" value="Unassembled WGS sequence"/>
</dbReference>
<dbReference type="InterPro" id="IPR055729">
    <property type="entry name" value="DUF7305"/>
</dbReference>
<reference evidence="9" key="1">
    <citation type="submission" date="2020-10" db="EMBL/GenBank/DDBJ databases">
        <title>Bacterium isolated from coastal waters sediment.</title>
        <authorList>
            <person name="Chen R.-J."/>
            <person name="Lu D.-C."/>
            <person name="Zhu K.-L."/>
            <person name="Du Z.-J."/>
        </authorList>
    </citation>
    <scope>NUCLEOTIDE SEQUENCE</scope>
    <source>
        <strain evidence="9">N1Y112</strain>
    </source>
</reference>
<accession>A0A8J7FQU2</accession>
<keyword evidence="6" id="KW-0325">Glycoprotein</keyword>
<dbReference type="PRINTS" id="PR00895">
    <property type="entry name" value="PENTAXIN"/>
</dbReference>
<dbReference type="InterPro" id="IPR006558">
    <property type="entry name" value="LamG-like"/>
</dbReference>
<feature type="domain" description="Pentraxin (PTX)" evidence="8">
    <location>
        <begin position="525"/>
        <end position="731"/>
    </location>
</feature>
<dbReference type="SMART" id="SM00282">
    <property type="entry name" value="LamG"/>
    <property type="match status" value="1"/>
</dbReference>
<dbReference type="Gene3D" id="2.60.120.200">
    <property type="match status" value="2"/>
</dbReference>
<dbReference type="GO" id="GO:0046872">
    <property type="term" value="F:metal ion binding"/>
    <property type="evidence" value="ECO:0007669"/>
    <property type="project" value="UniProtKB-KW"/>
</dbReference>
<dbReference type="SUPFAM" id="SSF49899">
    <property type="entry name" value="Concanavalin A-like lectins/glucanases"/>
    <property type="match status" value="2"/>
</dbReference>
<comment type="cofactor">
    <cofactor evidence="1">
        <name>Ca(2+)</name>
        <dbReference type="ChEBI" id="CHEBI:29108"/>
    </cofactor>
</comment>
<dbReference type="InterPro" id="IPR013320">
    <property type="entry name" value="ConA-like_dom_sf"/>
</dbReference>
<keyword evidence="4" id="KW-0106">Calcium</keyword>
<dbReference type="InterPro" id="IPR046524">
    <property type="entry name" value="DUF6701"/>
</dbReference>